<sequence>MSESEGRKVAAEFLDHPDHELYDEAMPGELQGVERMLKVRLPPSYKGFLQVGSGGVLASGALLLGTKDPDELGATLHAVATDLWQEGLPRHLLPIVDGDRFFCLDLSAADDAGECEVVEVDPEAFTEIARLGAFPAFARRELLPS</sequence>
<dbReference type="Gene3D" id="3.40.1580.10">
    <property type="entry name" value="SMI1/KNR4-like"/>
    <property type="match status" value="1"/>
</dbReference>
<dbReference type="KEGG" id="vin:AKJ08_0598"/>
<evidence type="ECO:0000313" key="2">
    <source>
        <dbReference type="Proteomes" id="UP000055590"/>
    </source>
</evidence>
<dbReference type="RefSeq" id="WP_082342610.1">
    <property type="nucleotide sequence ID" value="NZ_CP012332.1"/>
</dbReference>
<reference evidence="1 2" key="1">
    <citation type="submission" date="2015-08" db="EMBL/GenBank/DDBJ databases">
        <authorList>
            <person name="Babu N.S."/>
            <person name="Beckwith C.J."/>
            <person name="Beseler K.G."/>
            <person name="Brison A."/>
            <person name="Carone J.V."/>
            <person name="Caskin T.P."/>
            <person name="Diamond M."/>
            <person name="Durham M.E."/>
            <person name="Foxe J.M."/>
            <person name="Go M."/>
            <person name="Henderson B.A."/>
            <person name="Jones I.B."/>
            <person name="McGettigan J.A."/>
            <person name="Micheletti S.J."/>
            <person name="Nasrallah M.E."/>
            <person name="Ortiz D."/>
            <person name="Piller C.R."/>
            <person name="Privatt S.R."/>
            <person name="Schneider S.L."/>
            <person name="Sharp S."/>
            <person name="Smith T.C."/>
            <person name="Stanton J.D."/>
            <person name="Ullery H.E."/>
            <person name="Wilson R.J."/>
            <person name="Serrano M.G."/>
            <person name="Buck G."/>
            <person name="Lee V."/>
            <person name="Wang Y."/>
            <person name="Carvalho R."/>
            <person name="Voegtly L."/>
            <person name="Shi R."/>
            <person name="Duckworth R."/>
            <person name="Johnson A."/>
            <person name="Loviza R."/>
            <person name="Walstead R."/>
            <person name="Shah Z."/>
            <person name="Kiflezghi M."/>
            <person name="Wade K."/>
            <person name="Ball S.L."/>
            <person name="Bradley K.W."/>
            <person name="Asai D.J."/>
            <person name="Bowman C.A."/>
            <person name="Russell D.A."/>
            <person name="Pope W.H."/>
            <person name="Jacobs-Sera D."/>
            <person name="Hendrix R.W."/>
            <person name="Hatfull G.F."/>
        </authorList>
    </citation>
    <scope>NUCLEOTIDE SEQUENCE [LARGE SCALE GENOMIC DNA]</scope>
    <source>
        <strain evidence="1 2">DSM 27710</strain>
    </source>
</reference>
<evidence type="ECO:0000313" key="1">
    <source>
        <dbReference type="EMBL" id="AKU90211.1"/>
    </source>
</evidence>
<dbReference type="Pfam" id="PF14567">
    <property type="entry name" value="SUKH_5"/>
    <property type="match status" value="1"/>
</dbReference>
<dbReference type="Proteomes" id="UP000055590">
    <property type="component" value="Chromosome"/>
</dbReference>
<name>A0A0K1P9X2_9BACT</name>
<dbReference type="EMBL" id="CP012332">
    <property type="protein sequence ID" value="AKU90211.1"/>
    <property type="molecule type" value="Genomic_DNA"/>
</dbReference>
<protein>
    <recommendedName>
        <fullName evidence="3">Knr4/Smi1-like domain-containing protein</fullName>
    </recommendedName>
</protein>
<gene>
    <name evidence="1" type="ORF">AKJ08_0598</name>
</gene>
<evidence type="ECO:0008006" key="3">
    <source>
        <dbReference type="Google" id="ProtNLM"/>
    </source>
</evidence>
<dbReference type="InterPro" id="IPR037883">
    <property type="entry name" value="Knr4/Smi1-like_sf"/>
</dbReference>
<proteinExistence type="predicted"/>
<dbReference type="SUPFAM" id="SSF160631">
    <property type="entry name" value="SMI1/KNR4-like"/>
    <property type="match status" value="1"/>
</dbReference>
<accession>A0A0K1P9X2</accession>
<keyword evidence="2" id="KW-1185">Reference proteome</keyword>
<dbReference type="AlphaFoldDB" id="A0A0K1P9X2"/>
<organism evidence="1 2">
    <name type="scientific">Vulgatibacter incomptus</name>
    <dbReference type="NCBI Taxonomy" id="1391653"/>
    <lineage>
        <taxon>Bacteria</taxon>
        <taxon>Pseudomonadati</taxon>
        <taxon>Myxococcota</taxon>
        <taxon>Myxococcia</taxon>
        <taxon>Myxococcales</taxon>
        <taxon>Cystobacterineae</taxon>
        <taxon>Vulgatibacteraceae</taxon>
        <taxon>Vulgatibacter</taxon>
    </lineage>
</organism>
<dbReference type="STRING" id="1391653.AKJ08_0598"/>